<keyword evidence="2" id="KW-0472">Membrane</keyword>
<protein>
    <recommendedName>
        <fullName evidence="4">Htaa domain-containing protein</fullName>
    </recommendedName>
</protein>
<evidence type="ECO:0000313" key="6">
    <source>
        <dbReference type="Proteomes" id="UP001183619"/>
    </source>
</evidence>
<evidence type="ECO:0000259" key="4">
    <source>
        <dbReference type="Pfam" id="PF04213"/>
    </source>
</evidence>
<keyword evidence="2" id="KW-0812">Transmembrane</keyword>
<feature type="chain" id="PRO_5045252928" description="Htaa domain-containing protein" evidence="3">
    <location>
        <begin position="32"/>
        <end position="402"/>
    </location>
</feature>
<proteinExistence type="predicted"/>
<reference evidence="5 6" key="1">
    <citation type="submission" date="2023-07" db="EMBL/GenBank/DDBJ databases">
        <title>Sequencing the genomes of 1000 actinobacteria strains.</title>
        <authorList>
            <person name="Klenk H.-P."/>
        </authorList>
    </citation>
    <scope>NUCLEOTIDE SEQUENCE [LARGE SCALE GENOMIC DNA]</scope>
    <source>
        <strain evidence="5 6">DSM 44508</strain>
    </source>
</reference>
<feature type="signal peptide" evidence="3">
    <location>
        <begin position="1"/>
        <end position="31"/>
    </location>
</feature>
<sequence length="402" mass="42394">MNLSSTHNTLSAAVLALTLGAGLAQIPAANAQETATAATTCTQPILQVTKGTFHWGIKESWRQYIKGQIALGDWETSKNVTENGDPIGAQFTFAWPVDPANSLILLDSTGKTVSHALVSTQESAATFSGHKGALQSTIISPYVRVNGENTKVGVHYQGFYVPGKGMTDYKPDDRTPKNRVEGKDVFAGTKKNSAQATTWTLGQNTAQLHSQHLVVEPKPGTGYNPDTKKSTVDGVDIIFLGIYNKDYKPEIDDVKLTLEVTPGCLDTANSEIKTLAAGLGQDRLPDEYACAIGTGTKFSPERITMLNNFSMGAYTPAASEPCQAPVPGAGHSSATSSSVPTPGASSSVSDSMSGSTTGSLEEIFKKIRANVSSLLAIIAGVATVAIVGKMIMDLVKPFLPKQ</sequence>
<keyword evidence="2" id="KW-1133">Transmembrane helix</keyword>
<dbReference type="InterPro" id="IPR007331">
    <property type="entry name" value="Htaa"/>
</dbReference>
<dbReference type="Pfam" id="PF04213">
    <property type="entry name" value="HtaA"/>
    <property type="match status" value="1"/>
</dbReference>
<dbReference type="Proteomes" id="UP001183619">
    <property type="component" value="Unassembled WGS sequence"/>
</dbReference>
<feature type="compositionally biased region" description="Low complexity" evidence="1">
    <location>
        <begin position="327"/>
        <end position="355"/>
    </location>
</feature>
<comment type="caution">
    <text evidence="5">The sequence shown here is derived from an EMBL/GenBank/DDBJ whole genome shotgun (WGS) entry which is preliminary data.</text>
</comment>
<gene>
    <name evidence="5" type="ORF">J2S37_001350</name>
</gene>
<feature type="domain" description="Htaa" evidence="4">
    <location>
        <begin position="50"/>
        <end position="187"/>
    </location>
</feature>
<organism evidence="5 6">
    <name type="scientific">Corynebacterium felinum</name>
    <dbReference type="NCBI Taxonomy" id="131318"/>
    <lineage>
        <taxon>Bacteria</taxon>
        <taxon>Bacillati</taxon>
        <taxon>Actinomycetota</taxon>
        <taxon>Actinomycetes</taxon>
        <taxon>Mycobacteriales</taxon>
        <taxon>Corynebacteriaceae</taxon>
        <taxon>Corynebacterium</taxon>
    </lineage>
</organism>
<feature type="transmembrane region" description="Helical" evidence="2">
    <location>
        <begin position="371"/>
        <end position="392"/>
    </location>
</feature>
<dbReference type="RefSeq" id="WP_277104968.1">
    <property type="nucleotide sequence ID" value="NZ_BAAAJS010000040.1"/>
</dbReference>
<keyword evidence="3" id="KW-0732">Signal</keyword>
<evidence type="ECO:0000313" key="5">
    <source>
        <dbReference type="EMBL" id="MDR7354812.1"/>
    </source>
</evidence>
<dbReference type="EMBL" id="JAVDYF010000001">
    <property type="protein sequence ID" value="MDR7354812.1"/>
    <property type="molecule type" value="Genomic_DNA"/>
</dbReference>
<evidence type="ECO:0000256" key="3">
    <source>
        <dbReference type="SAM" id="SignalP"/>
    </source>
</evidence>
<feature type="region of interest" description="Disordered" evidence="1">
    <location>
        <begin position="322"/>
        <end position="355"/>
    </location>
</feature>
<keyword evidence="6" id="KW-1185">Reference proteome</keyword>
<evidence type="ECO:0000256" key="1">
    <source>
        <dbReference type="SAM" id="MobiDB-lite"/>
    </source>
</evidence>
<name>A0ABU2B868_9CORY</name>
<evidence type="ECO:0000256" key="2">
    <source>
        <dbReference type="SAM" id="Phobius"/>
    </source>
</evidence>
<accession>A0ABU2B868</accession>